<evidence type="ECO:0000313" key="2">
    <source>
        <dbReference type="EMBL" id="SVB16616.1"/>
    </source>
</evidence>
<reference evidence="2" key="1">
    <citation type="submission" date="2018-05" db="EMBL/GenBank/DDBJ databases">
        <authorList>
            <person name="Lanie J.A."/>
            <person name="Ng W.-L."/>
            <person name="Kazmierczak K.M."/>
            <person name="Andrzejewski T.M."/>
            <person name="Davidsen T.M."/>
            <person name="Wayne K.J."/>
            <person name="Tettelin H."/>
            <person name="Glass J.I."/>
            <person name="Rusch D."/>
            <person name="Podicherti R."/>
            <person name="Tsui H.-C.T."/>
            <person name="Winkler M.E."/>
        </authorList>
    </citation>
    <scope>NUCLEOTIDE SEQUENCE</scope>
</reference>
<dbReference type="EMBL" id="UINC01031103">
    <property type="protein sequence ID" value="SVB16616.1"/>
    <property type="molecule type" value="Genomic_DNA"/>
</dbReference>
<sequence>MVKTSQFNTEFKCEYGVVEHLTPMVRRVVAPNPGPFTFKGTGTYIIGHGNVAVIDPGPELPDHVEALLLGLDGEQITHQLITHTHLDHSPAAKLLKEQTGAPTYGFGP</sequence>
<dbReference type="AlphaFoldDB" id="A0A382BS19"/>
<feature type="domain" description="Metallo-beta-lactamase" evidence="1">
    <location>
        <begin position="44"/>
        <end position="105"/>
    </location>
</feature>
<protein>
    <recommendedName>
        <fullName evidence="1">Metallo-beta-lactamase domain-containing protein</fullName>
    </recommendedName>
</protein>
<dbReference type="Gene3D" id="3.60.15.10">
    <property type="entry name" value="Ribonuclease Z/Hydroxyacylglutathione hydrolase-like"/>
    <property type="match status" value="1"/>
</dbReference>
<dbReference type="InterPro" id="IPR036866">
    <property type="entry name" value="RibonucZ/Hydroxyglut_hydro"/>
</dbReference>
<evidence type="ECO:0000259" key="1">
    <source>
        <dbReference type="Pfam" id="PF00753"/>
    </source>
</evidence>
<accession>A0A382BS19</accession>
<proteinExistence type="predicted"/>
<name>A0A382BS19_9ZZZZ</name>
<feature type="non-terminal residue" evidence="2">
    <location>
        <position position="108"/>
    </location>
</feature>
<gene>
    <name evidence="2" type="ORF">METZ01_LOCUS169470</name>
</gene>
<dbReference type="SUPFAM" id="SSF56281">
    <property type="entry name" value="Metallo-hydrolase/oxidoreductase"/>
    <property type="match status" value="1"/>
</dbReference>
<dbReference type="Pfam" id="PF00753">
    <property type="entry name" value="Lactamase_B"/>
    <property type="match status" value="1"/>
</dbReference>
<dbReference type="InterPro" id="IPR001279">
    <property type="entry name" value="Metallo-B-lactamas"/>
</dbReference>
<organism evidence="2">
    <name type="scientific">marine metagenome</name>
    <dbReference type="NCBI Taxonomy" id="408172"/>
    <lineage>
        <taxon>unclassified sequences</taxon>
        <taxon>metagenomes</taxon>
        <taxon>ecological metagenomes</taxon>
    </lineage>
</organism>